<sequence length="750" mass="85766">MQKNLNKSENEQQPTNQTIRPQLSTPTKVTQMKNPSKTFTTKEGQKPPIQAKQRPIQAKQRPIQAKQRPIQAKQSPIQRKPNVDNQDLKTQMGKQYGVDLSGYKEHQNSSFPDKVGAQATIQGKDIHYASGQFTLQNRKHELGHAIDNTLNGTPQGNTTIQGYNIDTTREEVADKIMHTPLQKQSDDTTPVVQQKSKSSGKTVLQRKGEKKALRNTLEPNPDLGYKRMRRGNRRGSVSDTHGLSTVKVVYLRNYTDMRETTVNNKTLKDSFFNRELKAQKQAIGQCLPHGTDVEKWITQNYNALTAYLFSYLGAGNCGTFGSVIFEQLIAHTTDQLVARCSMVDTTEYYDHGFTVTLPANAQFVNLQNAIVRVTKDNRGNIQTKHRKTVRVLANSVDPKKCTIVDGWNNYQLQTLDQFQQKDNVYGSILNNANIRVQSYKRATGYDPVEPIREILQSIGDGCLQDLEQQVKNNNQQFIRNPWSNWTKYPRIRNYKDTKDGYDTVSDPNFDENNATDNQKLKLSYIFDFPGRNTVNDQRPLGTQLEDPDTTRQEIEVLLKDIKDFDIAEKEELIKSFNWNRYQEMSMSIRGNLYKFVRSTAPLTRLFLQTINNNSHKVKEVLGGDNLWKGSLTRTQKAQAGLLLSALNPQDAFEFLDGLDSDKKRANYLNEVDTDLLNLYYQRGNNLINPFNDIPRKSTIINGLNERAFKAYATTLNHHQQETLKSYCNDQHKVWLKEAINLNNIIDNLSF</sequence>
<feature type="compositionally biased region" description="Polar residues" evidence="1">
    <location>
        <begin position="72"/>
        <end position="84"/>
    </location>
</feature>
<dbReference type="Proteomes" id="UP000004095">
    <property type="component" value="Unassembled WGS sequence"/>
</dbReference>
<dbReference type="EMBL" id="AAWS01000014">
    <property type="protein sequence ID" value="EAY28819.1"/>
    <property type="molecule type" value="Genomic_DNA"/>
</dbReference>
<reference evidence="2 3" key="1">
    <citation type="submission" date="2007-01" db="EMBL/GenBank/DDBJ databases">
        <authorList>
            <person name="Haygood M."/>
            <person name="Podell S."/>
            <person name="Anderson C."/>
            <person name="Hopkinson B."/>
            <person name="Roe K."/>
            <person name="Barbeau K."/>
            <person name="Gaasterland T."/>
            <person name="Ferriera S."/>
            <person name="Johnson J."/>
            <person name="Kravitz S."/>
            <person name="Beeson K."/>
            <person name="Sutton G."/>
            <person name="Rogers Y.-H."/>
            <person name="Friedman R."/>
            <person name="Frazier M."/>
            <person name="Venter J.C."/>
        </authorList>
    </citation>
    <scope>NUCLEOTIDE SEQUENCE [LARGE SCALE GENOMIC DNA]</scope>
    <source>
        <strain evidence="2 3">ATCC 23134</strain>
    </source>
</reference>
<feature type="compositionally biased region" description="Polar residues" evidence="1">
    <location>
        <begin position="11"/>
        <end position="42"/>
    </location>
</feature>
<feature type="region of interest" description="Disordered" evidence="1">
    <location>
        <begin position="1"/>
        <end position="84"/>
    </location>
</feature>
<proteinExistence type="predicted"/>
<feature type="region of interest" description="Disordered" evidence="1">
    <location>
        <begin position="181"/>
        <end position="239"/>
    </location>
</feature>
<comment type="caution">
    <text evidence="2">The sequence shown here is derived from an EMBL/GenBank/DDBJ whole genome shotgun (WGS) entry which is preliminary data.</text>
</comment>
<organism evidence="2 3">
    <name type="scientific">Microscilla marina ATCC 23134</name>
    <dbReference type="NCBI Taxonomy" id="313606"/>
    <lineage>
        <taxon>Bacteria</taxon>
        <taxon>Pseudomonadati</taxon>
        <taxon>Bacteroidota</taxon>
        <taxon>Cytophagia</taxon>
        <taxon>Cytophagales</taxon>
        <taxon>Microscillaceae</taxon>
        <taxon>Microscilla</taxon>
    </lineage>
</organism>
<evidence type="ECO:0000313" key="2">
    <source>
        <dbReference type="EMBL" id="EAY28819.1"/>
    </source>
</evidence>
<dbReference type="AlphaFoldDB" id="A1ZLR5"/>
<feature type="compositionally biased region" description="Polar residues" evidence="1">
    <location>
        <begin position="181"/>
        <end position="202"/>
    </location>
</feature>
<keyword evidence="3" id="KW-1185">Reference proteome</keyword>
<dbReference type="eggNOG" id="ENOG5033HQH">
    <property type="taxonomic scope" value="Bacteria"/>
</dbReference>
<protein>
    <recommendedName>
        <fullName evidence="4">DUF4157 domain-containing protein</fullName>
    </recommendedName>
</protein>
<gene>
    <name evidence="2" type="ORF">M23134_07917</name>
</gene>
<name>A1ZLR5_MICM2</name>
<evidence type="ECO:0000256" key="1">
    <source>
        <dbReference type="SAM" id="MobiDB-lite"/>
    </source>
</evidence>
<feature type="compositionally biased region" description="Basic and acidic residues" evidence="1">
    <location>
        <begin position="1"/>
        <end position="10"/>
    </location>
</feature>
<evidence type="ECO:0000313" key="3">
    <source>
        <dbReference type="Proteomes" id="UP000004095"/>
    </source>
</evidence>
<evidence type="ECO:0008006" key="4">
    <source>
        <dbReference type="Google" id="ProtNLM"/>
    </source>
</evidence>
<accession>A1ZLR5</accession>